<proteinExistence type="predicted"/>
<gene>
    <name evidence="3" type="ORF">GBAR_LOCUS22471</name>
</gene>
<comment type="caution">
    <text evidence="3">The sequence shown here is derived from an EMBL/GenBank/DDBJ whole genome shotgun (WGS) entry which is preliminary data.</text>
</comment>
<evidence type="ECO:0000256" key="2">
    <source>
        <dbReference type="ARBA" id="ARBA00022737"/>
    </source>
</evidence>
<dbReference type="Pfam" id="PF24681">
    <property type="entry name" value="Kelch_KLHDC2_KLHL20_DRC7"/>
    <property type="match status" value="1"/>
</dbReference>
<protein>
    <submittedName>
        <fullName evidence="3">Kelch domain-containing protein 2</fullName>
    </submittedName>
</protein>
<dbReference type="Gene3D" id="2.120.10.80">
    <property type="entry name" value="Kelch-type beta propeller"/>
    <property type="match status" value="1"/>
</dbReference>
<sequence length="237" mass="25999">MAATLLARLTGSSTKYEPLPRIFHISGRVGSKVVVQGGRTKDFSDKSRQQLSSVVEIFDPYSELWEQRQVEGDAPSPGTCAAASASLCDDLYSFGGFDGRQHFNTLHRLDSKTWCWSQMSPQNADGAPMPKTFCAMIAFRNSLVVFGGHGVPRGPTEPQSFIQTTTFTDGEGWTNELHMYNLSEGVWSCPATTGERPPPCAGHTFTAVDDRRAVVFGGKMESRAKMNDVYIIDLSTM</sequence>
<accession>A0AA35X5C9</accession>
<dbReference type="EMBL" id="CASHTH010003102">
    <property type="protein sequence ID" value="CAI8040316.1"/>
    <property type="molecule type" value="Genomic_DNA"/>
</dbReference>
<keyword evidence="1" id="KW-0880">Kelch repeat</keyword>
<dbReference type="Proteomes" id="UP001174909">
    <property type="component" value="Unassembled WGS sequence"/>
</dbReference>
<dbReference type="SUPFAM" id="SSF117281">
    <property type="entry name" value="Kelch motif"/>
    <property type="match status" value="1"/>
</dbReference>
<dbReference type="InterPro" id="IPR015915">
    <property type="entry name" value="Kelch-typ_b-propeller"/>
</dbReference>
<reference evidence="3" key="1">
    <citation type="submission" date="2023-03" db="EMBL/GenBank/DDBJ databases">
        <authorList>
            <person name="Steffen K."/>
            <person name="Cardenas P."/>
        </authorList>
    </citation>
    <scope>NUCLEOTIDE SEQUENCE</scope>
</reference>
<dbReference type="PANTHER" id="PTHR46228:SF2">
    <property type="entry name" value="KELCH REPEAT PROTEIN (AFU_ORTHOLOGUE AFUA_4G14350)"/>
    <property type="match status" value="1"/>
</dbReference>
<dbReference type="AlphaFoldDB" id="A0AA35X5C9"/>
<evidence type="ECO:0000313" key="3">
    <source>
        <dbReference type="EMBL" id="CAI8040316.1"/>
    </source>
</evidence>
<feature type="non-terminal residue" evidence="3">
    <location>
        <position position="237"/>
    </location>
</feature>
<organism evidence="3 4">
    <name type="scientific">Geodia barretti</name>
    <name type="common">Barrett's horny sponge</name>
    <dbReference type="NCBI Taxonomy" id="519541"/>
    <lineage>
        <taxon>Eukaryota</taxon>
        <taxon>Metazoa</taxon>
        <taxon>Porifera</taxon>
        <taxon>Demospongiae</taxon>
        <taxon>Heteroscleromorpha</taxon>
        <taxon>Tetractinellida</taxon>
        <taxon>Astrophorina</taxon>
        <taxon>Geodiidae</taxon>
        <taxon>Geodia</taxon>
    </lineage>
</organism>
<evidence type="ECO:0000313" key="4">
    <source>
        <dbReference type="Proteomes" id="UP001174909"/>
    </source>
</evidence>
<keyword evidence="4" id="KW-1185">Reference proteome</keyword>
<evidence type="ECO:0000256" key="1">
    <source>
        <dbReference type="ARBA" id="ARBA00022441"/>
    </source>
</evidence>
<keyword evidence="2" id="KW-0677">Repeat</keyword>
<name>A0AA35X5C9_GEOBA</name>
<dbReference type="PANTHER" id="PTHR46228">
    <property type="entry name" value="KELCH DOMAIN-CONTAINING PROTEIN"/>
    <property type="match status" value="1"/>
</dbReference>